<comment type="similarity">
    <text evidence="3 14">Belongs to the peptidase M14 family.</text>
</comment>
<feature type="active site" description="Proton donor/acceptor" evidence="14">
    <location>
        <position position="386"/>
    </location>
</feature>
<dbReference type="SUPFAM" id="SSF54897">
    <property type="entry name" value="Protease propeptides/inhibitors"/>
    <property type="match status" value="1"/>
</dbReference>
<dbReference type="GO" id="GO:0008270">
    <property type="term" value="F:zinc ion binding"/>
    <property type="evidence" value="ECO:0007669"/>
    <property type="project" value="InterPro"/>
</dbReference>
<evidence type="ECO:0000256" key="7">
    <source>
        <dbReference type="ARBA" id="ARBA00022723"/>
    </source>
</evidence>
<dbReference type="PROSITE" id="PS52035">
    <property type="entry name" value="PEPTIDASE_M14"/>
    <property type="match status" value="1"/>
</dbReference>
<keyword evidence="5 19" id="KW-0121">Carboxypeptidase</keyword>
<dbReference type="GeneID" id="101898951"/>
<feature type="signal peptide" evidence="15">
    <location>
        <begin position="1"/>
        <end position="19"/>
    </location>
</feature>
<evidence type="ECO:0000256" key="14">
    <source>
        <dbReference type="PROSITE-ProRule" id="PRU01379"/>
    </source>
</evidence>
<evidence type="ECO:0000259" key="16">
    <source>
        <dbReference type="PROSITE" id="PS52035"/>
    </source>
</evidence>
<dbReference type="InterPro" id="IPR057246">
    <property type="entry name" value="CARBOXYPEPT_ZN_1"/>
</dbReference>
<dbReference type="RefSeq" id="XP_005183491.3">
    <property type="nucleotide sequence ID" value="XM_005183434.4"/>
</dbReference>
<evidence type="ECO:0000313" key="19">
    <source>
        <dbReference type="RefSeq" id="XP_005183491.3"/>
    </source>
</evidence>
<dbReference type="VEuPathDB" id="VectorBase:MDOA006975"/>
<reference evidence="17" key="1">
    <citation type="submission" date="2020-05" db="UniProtKB">
        <authorList>
            <consortium name="EnsemblMetazoa"/>
        </authorList>
    </citation>
    <scope>IDENTIFICATION</scope>
    <source>
        <strain evidence="17">Aabys</strain>
    </source>
</reference>
<dbReference type="SMART" id="SM00631">
    <property type="entry name" value="Zn_pept"/>
    <property type="match status" value="1"/>
</dbReference>
<protein>
    <submittedName>
        <fullName evidence="19">Zinc carboxypeptidase</fullName>
    </submittedName>
</protein>
<dbReference type="EnsemblMetazoa" id="MDOA006975-RA">
    <property type="protein sequence ID" value="MDOA006975-PA"/>
    <property type="gene ID" value="MDOA006975"/>
</dbReference>
<evidence type="ECO:0000256" key="3">
    <source>
        <dbReference type="ARBA" id="ARBA00005988"/>
    </source>
</evidence>
<dbReference type="AlphaFoldDB" id="A0A1I8MP28"/>
<dbReference type="CDD" id="cd03860">
    <property type="entry name" value="M14_CP_A-B_like"/>
    <property type="match status" value="1"/>
</dbReference>
<keyword evidence="10" id="KW-0862">Zinc</keyword>
<accession>A0A1I8MP28</accession>
<dbReference type="SUPFAM" id="SSF53187">
    <property type="entry name" value="Zn-dependent exopeptidases"/>
    <property type="match status" value="1"/>
</dbReference>
<keyword evidence="11" id="KW-0482">Metalloprotease</keyword>
<dbReference type="InterPro" id="IPR036990">
    <property type="entry name" value="M14A-like_propep"/>
</dbReference>
<keyword evidence="9" id="KW-0378">Hydrolase</keyword>
<dbReference type="PANTHER" id="PTHR11705:SF123">
    <property type="entry name" value="PEPTIDASE M14 CARBOXYPEPTIDASE A DOMAIN-CONTAINING PROTEIN-RELATED"/>
    <property type="match status" value="1"/>
</dbReference>
<evidence type="ECO:0000313" key="17">
    <source>
        <dbReference type="EnsemblMetazoa" id="MDOA006975-PA"/>
    </source>
</evidence>
<evidence type="ECO:0000313" key="18">
    <source>
        <dbReference type="Proteomes" id="UP001652621"/>
    </source>
</evidence>
<organism evidence="17">
    <name type="scientific">Musca domestica</name>
    <name type="common">House fly</name>
    <dbReference type="NCBI Taxonomy" id="7370"/>
    <lineage>
        <taxon>Eukaryota</taxon>
        <taxon>Metazoa</taxon>
        <taxon>Ecdysozoa</taxon>
        <taxon>Arthropoda</taxon>
        <taxon>Hexapoda</taxon>
        <taxon>Insecta</taxon>
        <taxon>Pterygota</taxon>
        <taxon>Neoptera</taxon>
        <taxon>Endopterygota</taxon>
        <taxon>Diptera</taxon>
        <taxon>Brachycera</taxon>
        <taxon>Muscomorpha</taxon>
        <taxon>Muscoidea</taxon>
        <taxon>Muscidae</taxon>
        <taxon>Musca</taxon>
    </lineage>
</organism>
<proteinExistence type="inferred from homology"/>
<gene>
    <name evidence="19" type="primary">LOC101898951</name>
</gene>
<keyword evidence="12" id="KW-1015">Disulfide bond</keyword>
<comment type="function">
    <text evidence="13">Involved in the digestion of the blood meal.</text>
</comment>
<evidence type="ECO:0000256" key="5">
    <source>
        <dbReference type="ARBA" id="ARBA00022645"/>
    </source>
</evidence>
<dbReference type="Pfam" id="PF02244">
    <property type="entry name" value="Propep_M14"/>
    <property type="match status" value="1"/>
</dbReference>
<evidence type="ECO:0000256" key="10">
    <source>
        <dbReference type="ARBA" id="ARBA00022833"/>
    </source>
</evidence>
<evidence type="ECO:0000256" key="15">
    <source>
        <dbReference type="SAM" id="SignalP"/>
    </source>
</evidence>
<dbReference type="Proteomes" id="UP001652621">
    <property type="component" value="Unplaced"/>
</dbReference>
<sequence>MKIFVLLAITAVVFGLASAFKPPAVRYDDFKVYKVHVKDEQQLAEFKKLANNLPVRFLNDISGPGRSYDLTIDPANQMALEDQMQYFEFNYERTIDDLQEVLEQSMPANVESSNATMTWTKYHQLADIYDWLDNLAIANMFMVTPFIIGKSYEGRPIKAVRISTCPGNKAIFIESNIHAIEWISSATTTCFINNLLKAETKEMKRLLKSYDWIYVPVLNPDGLEYTHNVERLWRKNRKPTRFSNSSGICYGTDLNRNFDYMWGGAGYNIDVPCDHWYGGAAPDSEPEVVALERFVNSFPKNYIRMYLAFHSYGNLVLLPYGHTTEEFPPNYNQMMRIANAFAAGAKVKYGTQFKSGASGLLNYPVSGSAKDWAYGVKKVPFTATIELRDDGSKYGFFLPVSQIVEVCAEVTDGIVEMLKQARIEGLFK</sequence>
<dbReference type="Pfam" id="PF00246">
    <property type="entry name" value="Peptidase_M14"/>
    <property type="match status" value="1"/>
</dbReference>
<evidence type="ECO:0000256" key="2">
    <source>
        <dbReference type="ARBA" id="ARBA00004613"/>
    </source>
</evidence>
<dbReference type="PANTHER" id="PTHR11705">
    <property type="entry name" value="PROTEASE FAMILY M14 CARBOXYPEPTIDASE A,B"/>
    <property type="match status" value="1"/>
</dbReference>
<evidence type="ECO:0000256" key="13">
    <source>
        <dbReference type="ARBA" id="ARBA00057299"/>
    </source>
</evidence>
<dbReference type="eggNOG" id="KOG2650">
    <property type="taxonomic scope" value="Eukaryota"/>
</dbReference>
<evidence type="ECO:0000256" key="4">
    <source>
        <dbReference type="ARBA" id="ARBA00022525"/>
    </source>
</evidence>
<dbReference type="OrthoDB" id="3626597at2759"/>
<comment type="cofactor">
    <cofactor evidence="1">
        <name>Zn(2+)</name>
        <dbReference type="ChEBI" id="CHEBI:29105"/>
    </cofactor>
</comment>
<name>A0A1I8MP28_MUSDO</name>
<dbReference type="PROSITE" id="PS00132">
    <property type="entry name" value="CARBOXYPEPT_ZN_1"/>
    <property type="match status" value="1"/>
</dbReference>
<dbReference type="GO" id="GO:0006508">
    <property type="term" value="P:proteolysis"/>
    <property type="evidence" value="ECO:0007669"/>
    <property type="project" value="UniProtKB-KW"/>
</dbReference>
<evidence type="ECO:0000256" key="1">
    <source>
        <dbReference type="ARBA" id="ARBA00001947"/>
    </source>
</evidence>
<keyword evidence="7" id="KW-0479">Metal-binding</keyword>
<dbReference type="InterPro" id="IPR003146">
    <property type="entry name" value="M14A_act_pep"/>
</dbReference>
<accession>A0A9J7CUT3</accession>
<dbReference type="PRINTS" id="PR00765">
    <property type="entry name" value="CRBOXYPTASEA"/>
</dbReference>
<dbReference type="GO" id="GO:0004181">
    <property type="term" value="F:metallocarboxypeptidase activity"/>
    <property type="evidence" value="ECO:0007669"/>
    <property type="project" value="InterPro"/>
</dbReference>
<dbReference type="InterPro" id="IPR000834">
    <property type="entry name" value="Peptidase_M14"/>
</dbReference>
<reference evidence="19" key="2">
    <citation type="submission" date="2025-05" db="UniProtKB">
        <authorList>
            <consortium name="RefSeq"/>
        </authorList>
    </citation>
    <scope>IDENTIFICATION</scope>
    <source>
        <strain evidence="19">Aabys</strain>
        <tissue evidence="19">Whole body</tissue>
    </source>
</reference>
<evidence type="ECO:0000256" key="11">
    <source>
        <dbReference type="ARBA" id="ARBA00023049"/>
    </source>
</evidence>
<dbReference type="FunFam" id="3.40.630.10:FF:000040">
    <property type="entry name" value="zinc carboxypeptidase"/>
    <property type="match status" value="1"/>
</dbReference>
<keyword evidence="4" id="KW-0964">Secreted</keyword>
<dbReference type="Gene3D" id="3.30.70.340">
    <property type="entry name" value="Metallocarboxypeptidase-like"/>
    <property type="match status" value="1"/>
</dbReference>
<dbReference type="KEGG" id="mde:101898951"/>
<keyword evidence="6" id="KW-0645">Protease</keyword>
<evidence type="ECO:0000256" key="9">
    <source>
        <dbReference type="ARBA" id="ARBA00022801"/>
    </source>
</evidence>
<keyword evidence="18" id="KW-1185">Reference proteome</keyword>
<feature type="domain" description="Peptidase M14" evidence="16">
    <location>
        <begin position="121"/>
        <end position="421"/>
    </location>
</feature>
<dbReference type="VEuPathDB" id="VectorBase:MDOMA2_015113"/>
<comment type="subcellular location">
    <subcellularLocation>
        <location evidence="2">Secreted</location>
    </subcellularLocation>
</comment>
<dbReference type="GO" id="GO:0005615">
    <property type="term" value="C:extracellular space"/>
    <property type="evidence" value="ECO:0007669"/>
    <property type="project" value="TreeGrafter"/>
</dbReference>
<dbReference type="Gene3D" id="3.40.630.10">
    <property type="entry name" value="Zn peptidases"/>
    <property type="match status" value="1"/>
</dbReference>
<evidence type="ECO:0000256" key="6">
    <source>
        <dbReference type="ARBA" id="ARBA00022670"/>
    </source>
</evidence>
<evidence type="ECO:0000256" key="8">
    <source>
        <dbReference type="ARBA" id="ARBA00022729"/>
    </source>
</evidence>
<feature type="chain" id="PRO_5044560625" evidence="15">
    <location>
        <begin position="20"/>
        <end position="428"/>
    </location>
</feature>
<evidence type="ECO:0000256" key="12">
    <source>
        <dbReference type="ARBA" id="ARBA00023157"/>
    </source>
</evidence>
<keyword evidence="8 15" id="KW-0732">Signal</keyword>